<evidence type="ECO:0000256" key="1">
    <source>
        <dbReference type="ARBA" id="ARBA00004651"/>
    </source>
</evidence>
<dbReference type="Pfam" id="PF07690">
    <property type="entry name" value="MFS_1"/>
    <property type="match status" value="1"/>
</dbReference>
<dbReference type="PANTHER" id="PTHR42718">
    <property type="entry name" value="MAJOR FACILITATOR SUPERFAMILY MULTIDRUG TRANSPORTER MFSC"/>
    <property type="match status" value="1"/>
</dbReference>
<dbReference type="InterPro" id="IPR020846">
    <property type="entry name" value="MFS_dom"/>
</dbReference>
<evidence type="ECO:0000256" key="5">
    <source>
        <dbReference type="ARBA" id="ARBA00022692"/>
    </source>
</evidence>
<feature type="transmembrane region" description="Helical" evidence="8">
    <location>
        <begin position="95"/>
        <end position="118"/>
    </location>
</feature>
<keyword evidence="3" id="KW-0813">Transport</keyword>
<feature type="transmembrane region" description="Helical" evidence="8">
    <location>
        <begin position="311"/>
        <end position="334"/>
    </location>
</feature>
<gene>
    <name evidence="10" type="ORF">ACFOOT_11190</name>
</gene>
<dbReference type="PANTHER" id="PTHR42718:SF9">
    <property type="entry name" value="MAJOR FACILITATOR SUPERFAMILY MULTIDRUG TRANSPORTER MFSC"/>
    <property type="match status" value="1"/>
</dbReference>
<evidence type="ECO:0000256" key="7">
    <source>
        <dbReference type="ARBA" id="ARBA00023136"/>
    </source>
</evidence>
<evidence type="ECO:0000256" key="3">
    <source>
        <dbReference type="ARBA" id="ARBA00022448"/>
    </source>
</evidence>
<evidence type="ECO:0000313" key="11">
    <source>
        <dbReference type="Proteomes" id="UP001595683"/>
    </source>
</evidence>
<evidence type="ECO:0000256" key="8">
    <source>
        <dbReference type="SAM" id="Phobius"/>
    </source>
</evidence>
<dbReference type="RefSeq" id="WP_191323915.1">
    <property type="nucleotide sequence ID" value="NZ_BMZP01000006.1"/>
</dbReference>
<evidence type="ECO:0000313" key="10">
    <source>
        <dbReference type="EMBL" id="MFC3671990.1"/>
    </source>
</evidence>
<feature type="transmembrane region" description="Helical" evidence="8">
    <location>
        <begin position="282"/>
        <end position="305"/>
    </location>
</feature>
<feature type="domain" description="Major facilitator superfamily (MFS) profile" evidence="9">
    <location>
        <begin position="25"/>
        <end position="501"/>
    </location>
</feature>
<evidence type="ECO:0000256" key="2">
    <source>
        <dbReference type="ARBA" id="ARBA00008537"/>
    </source>
</evidence>
<feature type="transmembrane region" description="Helical" evidence="8">
    <location>
        <begin position="148"/>
        <end position="171"/>
    </location>
</feature>
<comment type="similarity">
    <text evidence="2">Belongs to the major facilitator superfamily. EmrB family.</text>
</comment>
<keyword evidence="5 8" id="KW-0812">Transmembrane</keyword>
<evidence type="ECO:0000256" key="6">
    <source>
        <dbReference type="ARBA" id="ARBA00022989"/>
    </source>
</evidence>
<dbReference type="PROSITE" id="PS50850">
    <property type="entry name" value="MFS"/>
    <property type="match status" value="1"/>
</dbReference>
<reference evidence="11" key="1">
    <citation type="journal article" date="2019" name="Int. J. Syst. Evol. Microbiol.">
        <title>The Global Catalogue of Microorganisms (GCM) 10K type strain sequencing project: providing services to taxonomists for standard genome sequencing and annotation.</title>
        <authorList>
            <consortium name="The Broad Institute Genomics Platform"/>
            <consortium name="The Broad Institute Genome Sequencing Center for Infectious Disease"/>
            <person name="Wu L."/>
            <person name="Ma J."/>
        </authorList>
    </citation>
    <scope>NUCLEOTIDE SEQUENCE [LARGE SCALE GENOMIC DNA]</scope>
    <source>
        <strain evidence="11">KCTC 42224</strain>
    </source>
</reference>
<keyword evidence="6 8" id="KW-1133">Transmembrane helix</keyword>
<dbReference type="Proteomes" id="UP001595683">
    <property type="component" value="Unassembled WGS sequence"/>
</dbReference>
<feature type="transmembrane region" description="Helical" evidence="8">
    <location>
        <begin position="63"/>
        <end position="83"/>
    </location>
</feature>
<dbReference type="Gene3D" id="1.20.1720.10">
    <property type="entry name" value="Multidrug resistance protein D"/>
    <property type="match status" value="1"/>
</dbReference>
<feature type="transmembrane region" description="Helical" evidence="8">
    <location>
        <begin position="378"/>
        <end position="397"/>
    </location>
</feature>
<evidence type="ECO:0000256" key="4">
    <source>
        <dbReference type="ARBA" id="ARBA00022475"/>
    </source>
</evidence>
<dbReference type="InterPro" id="IPR036259">
    <property type="entry name" value="MFS_trans_sf"/>
</dbReference>
<organism evidence="10 11">
    <name type="scientific">Novosphingobium pokkalii</name>
    <dbReference type="NCBI Taxonomy" id="1770194"/>
    <lineage>
        <taxon>Bacteria</taxon>
        <taxon>Pseudomonadati</taxon>
        <taxon>Pseudomonadota</taxon>
        <taxon>Alphaproteobacteria</taxon>
        <taxon>Sphingomonadales</taxon>
        <taxon>Sphingomonadaceae</taxon>
        <taxon>Novosphingobium</taxon>
    </lineage>
</organism>
<comment type="subcellular location">
    <subcellularLocation>
        <location evidence="1">Cell membrane</location>
        <topology evidence="1">Multi-pass membrane protein</topology>
    </subcellularLocation>
</comment>
<proteinExistence type="inferred from homology"/>
<keyword evidence="7 8" id="KW-0472">Membrane</keyword>
<comment type="caution">
    <text evidence="10">The sequence shown here is derived from an EMBL/GenBank/DDBJ whole genome shotgun (WGS) entry which is preliminary data.</text>
</comment>
<accession>A0ABV7V3H0</accession>
<feature type="transmembrane region" description="Helical" evidence="8">
    <location>
        <begin position="346"/>
        <end position="366"/>
    </location>
</feature>
<dbReference type="NCBIfam" id="TIGR00711">
    <property type="entry name" value="efflux_EmrB"/>
    <property type="match status" value="1"/>
</dbReference>
<protein>
    <submittedName>
        <fullName evidence="10">DHA2 family efflux MFS transporter permease subunit</fullName>
    </submittedName>
</protein>
<feature type="transmembrane region" description="Helical" evidence="8">
    <location>
        <begin position="242"/>
        <end position="261"/>
    </location>
</feature>
<dbReference type="InterPro" id="IPR004638">
    <property type="entry name" value="EmrB-like"/>
</dbReference>
<feature type="transmembrane region" description="Helical" evidence="8">
    <location>
        <begin position="211"/>
        <end position="230"/>
    </location>
</feature>
<dbReference type="CDD" id="cd17503">
    <property type="entry name" value="MFS_LmrB_MDR_like"/>
    <property type="match status" value="1"/>
</dbReference>
<dbReference type="SUPFAM" id="SSF103473">
    <property type="entry name" value="MFS general substrate transporter"/>
    <property type="match status" value="1"/>
</dbReference>
<keyword evidence="4" id="KW-1003">Cell membrane</keyword>
<evidence type="ECO:0000259" key="9">
    <source>
        <dbReference type="PROSITE" id="PS50850"/>
    </source>
</evidence>
<feature type="transmembrane region" description="Helical" evidence="8">
    <location>
        <begin position="478"/>
        <end position="496"/>
    </location>
</feature>
<dbReference type="InterPro" id="IPR011701">
    <property type="entry name" value="MFS"/>
</dbReference>
<feature type="transmembrane region" description="Helical" evidence="8">
    <location>
        <begin position="177"/>
        <end position="199"/>
    </location>
</feature>
<name>A0ABV7V3H0_9SPHN</name>
<keyword evidence="11" id="KW-1185">Reference proteome</keyword>
<dbReference type="EMBL" id="JBHRYE010000017">
    <property type="protein sequence ID" value="MFC3671990.1"/>
    <property type="molecule type" value="Genomic_DNA"/>
</dbReference>
<sequence>MAGGPPMAFGGDGPPPLKGARLALGGFALALSNFVVVLDITIANVSVPHISGSLAVSPTQGTWVLTSYAVAEAICVPLTGWLARTFGAVRVFLTALMGFAVFSMLCGISGSLAALIAFRVCQGLCGGPIMPMTQTLLMRIFPRDKGGAALGLWAMTTVVAPIAGPICGGFISDNWSWHWLFFINIPLAAFCLVIAWRLVRRFETPTQKSPIDFVGLALMVLWVGALQIMLDKGREEDWFSSSFIVILAVTAVVGFIAFLIWELTEKHPIIDLSVFRNRGFTVAVVTQSVAYGAFFTFIVLIPLFLQTNLNYTATWAGLAMGWVGVLAVVFSPIVARLVGKVDTRALISFGVLWLGMVAALRTVWVTDMGYWTIAFPQMIQGLGMPFFFVGSTALAMASVRPDQTASGAGIQNFMRTMAGAFATSMSTTLWEHQTKLNRAELVGLVHPPVNTGLPVAQARLALSQLVQTEAVTLATRQVFLLCTVIFFVAACLIWLAPKPGARKG</sequence>
<dbReference type="Gene3D" id="1.20.1250.20">
    <property type="entry name" value="MFS general substrate transporter like domains"/>
    <property type="match status" value="1"/>
</dbReference>
<feature type="transmembrane region" description="Helical" evidence="8">
    <location>
        <begin position="20"/>
        <end position="42"/>
    </location>
</feature>